<dbReference type="EMBL" id="AAMO01000002">
    <property type="protein sequence ID" value="EAQ04393.1"/>
    <property type="molecule type" value="Genomic_DNA"/>
</dbReference>
<reference evidence="2 3" key="1">
    <citation type="journal article" date="2010" name="J. Bacteriol.">
        <title>Genome sequences of Oceanicola granulosus HTCC2516(T) and Oceanicola batsensis HTCC2597(TDelta).</title>
        <authorList>
            <person name="Thrash J.C."/>
            <person name="Cho J.C."/>
            <person name="Vergin K.L."/>
            <person name="Giovannoni S.J."/>
        </authorList>
    </citation>
    <scope>NUCLEOTIDE SEQUENCE [LARGE SCALE GENOMIC DNA]</scope>
    <source>
        <strain evidence="3">ATCC BAA-863 / DSM 15984 / KCTC 12145 / HTCC2597</strain>
    </source>
</reference>
<sequence length="188" mass="20290">MARLLGTRGRDMTFPQAVRTCFRKYVTFSGRATRPEYWWFILFIILGGIVAGILDGILFGTGSVETGPGDFSAQSENGPIASLFSLATLLPILAVGWRRMHDTGRSGLYLLYPILVWVGIGTFASVAGVTGPLMAGDFGTAFAGIVGIVMIISIIIALFSPLIVIWWLTRPTQPGSNQWGPNPHEVSS</sequence>
<keyword evidence="3" id="KW-1185">Reference proteome</keyword>
<organism evidence="2 3">
    <name type="scientific">Pseudooceanicola batsensis (strain ATCC BAA-863 / DSM 15984 / KCTC 12145 / HTCC2597)</name>
    <name type="common">Oceanicola batsensis</name>
    <dbReference type="NCBI Taxonomy" id="252305"/>
    <lineage>
        <taxon>Bacteria</taxon>
        <taxon>Pseudomonadati</taxon>
        <taxon>Pseudomonadota</taxon>
        <taxon>Alphaproteobacteria</taxon>
        <taxon>Rhodobacterales</taxon>
        <taxon>Paracoccaceae</taxon>
        <taxon>Pseudooceanicola</taxon>
    </lineage>
</organism>
<evidence type="ECO:0008006" key="4">
    <source>
        <dbReference type="Google" id="ProtNLM"/>
    </source>
</evidence>
<keyword evidence="1" id="KW-0812">Transmembrane</keyword>
<protein>
    <recommendedName>
        <fullName evidence="4">DUF805 domain-containing protein</fullName>
    </recommendedName>
</protein>
<feature type="transmembrane region" description="Helical" evidence="1">
    <location>
        <begin position="141"/>
        <end position="168"/>
    </location>
</feature>
<dbReference type="PANTHER" id="PTHR34980">
    <property type="entry name" value="INNER MEMBRANE PROTEIN-RELATED-RELATED"/>
    <property type="match status" value="1"/>
</dbReference>
<feature type="transmembrane region" description="Helical" evidence="1">
    <location>
        <begin position="37"/>
        <end position="59"/>
    </location>
</feature>
<evidence type="ECO:0000313" key="3">
    <source>
        <dbReference type="Proteomes" id="UP000004318"/>
    </source>
</evidence>
<feature type="transmembrane region" description="Helical" evidence="1">
    <location>
        <begin position="79"/>
        <end position="97"/>
    </location>
</feature>
<evidence type="ECO:0000256" key="1">
    <source>
        <dbReference type="SAM" id="Phobius"/>
    </source>
</evidence>
<accession>A3TV47</accession>
<dbReference type="PANTHER" id="PTHR34980:SF2">
    <property type="entry name" value="INNER MEMBRANE PROTEIN YHAH-RELATED"/>
    <property type="match status" value="1"/>
</dbReference>
<dbReference type="STRING" id="252305.OB2597_09624"/>
<dbReference type="Proteomes" id="UP000004318">
    <property type="component" value="Unassembled WGS sequence"/>
</dbReference>
<dbReference type="Pfam" id="PF05656">
    <property type="entry name" value="DUF805"/>
    <property type="match status" value="1"/>
</dbReference>
<keyword evidence="1" id="KW-1133">Transmembrane helix</keyword>
<dbReference type="eggNOG" id="COG3152">
    <property type="taxonomic scope" value="Bacteria"/>
</dbReference>
<dbReference type="HOGENOM" id="CLU_093674_0_1_5"/>
<name>A3TV47_PSEBH</name>
<gene>
    <name evidence="2" type="ORF">OB2597_09624</name>
</gene>
<dbReference type="GO" id="GO:0005886">
    <property type="term" value="C:plasma membrane"/>
    <property type="evidence" value="ECO:0007669"/>
    <property type="project" value="TreeGrafter"/>
</dbReference>
<feature type="transmembrane region" description="Helical" evidence="1">
    <location>
        <begin position="109"/>
        <end position="129"/>
    </location>
</feature>
<comment type="caution">
    <text evidence="2">The sequence shown here is derived from an EMBL/GenBank/DDBJ whole genome shotgun (WGS) entry which is preliminary data.</text>
</comment>
<proteinExistence type="predicted"/>
<evidence type="ECO:0000313" key="2">
    <source>
        <dbReference type="EMBL" id="EAQ04393.1"/>
    </source>
</evidence>
<dbReference type="AlphaFoldDB" id="A3TV47"/>
<keyword evidence="1" id="KW-0472">Membrane</keyword>
<dbReference type="InterPro" id="IPR008523">
    <property type="entry name" value="DUF805"/>
</dbReference>